<proteinExistence type="predicted"/>
<evidence type="ECO:0000256" key="2">
    <source>
        <dbReference type="ARBA" id="ARBA00022801"/>
    </source>
</evidence>
<dbReference type="GO" id="GO:0008263">
    <property type="term" value="F:pyrimidine-specific mismatch base pair DNA N-glycosylase activity"/>
    <property type="evidence" value="ECO:0007669"/>
    <property type="project" value="TreeGrafter"/>
</dbReference>
<name>A0A1Y2EW92_PROLT</name>
<dbReference type="EMBL" id="MCFI01000025">
    <property type="protein sequence ID" value="ORY75820.1"/>
    <property type="molecule type" value="Genomic_DNA"/>
</dbReference>
<keyword evidence="1" id="KW-0227">DNA damage</keyword>
<dbReference type="GeneID" id="63788231"/>
<dbReference type="Proteomes" id="UP000193685">
    <property type="component" value="Unassembled WGS sequence"/>
</dbReference>
<sequence length="242" mass="27117">MSSNYSPSVKGRKRKTRSYAAPSVYASLPQKVPDCIREGLTLLIVGLNPGVLTAKTGLHFASPTNLFWPLLYESNIITRPMKAQEGCACLVNEFDIGITNIIDRPTAESAELGKSEYKEAAIKLEEKIRRYRPKAISCSGKGIWEAIFRQIYGRPLRKQDGFKFGWQREKWACCADGYKCPVFVTMGTSGRVAAYSPAYKRQVFAELGRWVNSERSAVIDCNSNRERLDVPDLSAPDTHRQA</sequence>
<dbReference type="GO" id="GO:0004844">
    <property type="term" value="F:uracil DNA N-glycosylase activity"/>
    <property type="evidence" value="ECO:0007669"/>
    <property type="project" value="TreeGrafter"/>
</dbReference>
<dbReference type="CDD" id="cd10028">
    <property type="entry name" value="UDG-F2_TDG_MUG"/>
    <property type="match status" value="1"/>
</dbReference>
<evidence type="ECO:0000313" key="5">
    <source>
        <dbReference type="EMBL" id="ORY75820.1"/>
    </source>
</evidence>
<keyword evidence="6" id="KW-1185">Reference proteome</keyword>
<dbReference type="PANTHER" id="PTHR12159">
    <property type="entry name" value="G/T AND G/U MISMATCH-SPECIFIC DNA GLYCOSYLASE"/>
    <property type="match status" value="1"/>
</dbReference>
<comment type="caution">
    <text evidence="5">The sequence shown here is derived from an EMBL/GenBank/DDBJ whole genome shotgun (WGS) entry which is preliminary data.</text>
</comment>
<protein>
    <submittedName>
        <fullName evidence="5">Uracil-DNA glycosylase-like protein</fullName>
    </submittedName>
</protein>
<dbReference type="InterPro" id="IPR005122">
    <property type="entry name" value="Uracil-DNA_glycosylase-like"/>
</dbReference>
<dbReference type="InterPro" id="IPR036895">
    <property type="entry name" value="Uracil-DNA_glycosylase-like_sf"/>
</dbReference>
<dbReference type="STRING" id="56484.A0A1Y2EW92"/>
<dbReference type="Gene3D" id="3.40.470.10">
    <property type="entry name" value="Uracil-DNA glycosylase-like domain"/>
    <property type="match status" value="1"/>
</dbReference>
<dbReference type="OrthoDB" id="565731at2759"/>
<evidence type="ECO:0000259" key="4">
    <source>
        <dbReference type="Pfam" id="PF03167"/>
    </source>
</evidence>
<dbReference type="OMA" id="MCVVGKS"/>
<feature type="domain" description="Uracil-DNA glycosylase-like" evidence="4">
    <location>
        <begin position="39"/>
        <end position="207"/>
    </location>
</feature>
<organism evidence="5 6">
    <name type="scientific">Protomyces lactucae-debilis</name>
    <dbReference type="NCBI Taxonomy" id="2754530"/>
    <lineage>
        <taxon>Eukaryota</taxon>
        <taxon>Fungi</taxon>
        <taxon>Dikarya</taxon>
        <taxon>Ascomycota</taxon>
        <taxon>Taphrinomycotina</taxon>
        <taxon>Taphrinomycetes</taxon>
        <taxon>Taphrinales</taxon>
        <taxon>Protomycetaceae</taxon>
        <taxon>Protomyces</taxon>
    </lineage>
</organism>
<evidence type="ECO:0000256" key="3">
    <source>
        <dbReference type="ARBA" id="ARBA00023204"/>
    </source>
</evidence>
<dbReference type="PANTHER" id="PTHR12159:SF9">
    <property type="entry name" value="G_T MISMATCH-SPECIFIC THYMINE DNA GLYCOSYLASE"/>
    <property type="match status" value="1"/>
</dbReference>
<gene>
    <name evidence="5" type="ORF">BCR37DRAFT_395495</name>
</gene>
<dbReference type="InterPro" id="IPR015637">
    <property type="entry name" value="MUG/TDG"/>
</dbReference>
<keyword evidence="2" id="KW-0378">Hydrolase</keyword>
<dbReference type="RefSeq" id="XP_040722468.1">
    <property type="nucleotide sequence ID" value="XM_040871632.1"/>
</dbReference>
<reference evidence="5 6" key="1">
    <citation type="submission" date="2016-07" db="EMBL/GenBank/DDBJ databases">
        <title>Pervasive Adenine N6-methylation of Active Genes in Fungi.</title>
        <authorList>
            <consortium name="DOE Joint Genome Institute"/>
            <person name="Mondo S.J."/>
            <person name="Dannebaum R.O."/>
            <person name="Kuo R.C."/>
            <person name="Labutti K."/>
            <person name="Haridas S."/>
            <person name="Kuo A."/>
            <person name="Salamov A."/>
            <person name="Ahrendt S.R."/>
            <person name="Lipzen A."/>
            <person name="Sullivan W."/>
            <person name="Andreopoulos W.B."/>
            <person name="Clum A."/>
            <person name="Lindquist E."/>
            <person name="Daum C."/>
            <person name="Ramamoorthy G.K."/>
            <person name="Gryganskyi A."/>
            <person name="Culley D."/>
            <person name="Magnuson J.K."/>
            <person name="James T.Y."/>
            <person name="O'Malley M.A."/>
            <person name="Stajich J.E."/>
            <person name="Spatafora J.W."/>
            <person name="Visel A."/>
            <person name="Grigoriev I.V."/>
        </authorList>
    </citation>
    <scope>NUCLEOTIDE SEQUENCE [LARGE SCALE GENOMIC DNA]</scope>
    <source>
        <strain evidence="5 6">12-1054</strain>
    </source>
</reference>
<keyword evidence="3" id="KW-0234">DNA repair</keyword>
<accession>A0A1Y2EW92</accession>
<evidence type="ECO:0000313" key="6">
    <source>
        <dbReference type="Proteomes" id="UP000193685"/>
    </source>
</evidence>
<evidence type="ECO:0000256" key="1">
    <source>
        <dbReference type="ARBA" id="ARBA00022763"/>
    </source>
</evidence>
<dbReference type="SUPFAM" id="SSF52141">
    <property type="entry name" value="Uracil-DNA glycosylase-like"/>
    <property type="match status" value="1"/>
</dbReference>
<dbReference type="AlphaFoldDB" id="A0A1Y2EW92"/>
<dbReference type="GO" id="GO:0006285">
    <property type="term" value="P:base-excision repair, AP site formation"/>
    <property type="evidence" value="ECO:0007669"/>
    <property type="project" value="InterPro"/>
</dbReference>
<dbReference type="Pfam" id="PF03167">
    <property type="entry name" value="UDG"/>
    <property type="match status" value="1"/>
</dbReference>